<evidence type="ECO:0000313" key="8">
    <source>
        <dbReference type="EMBL" id="MBP1934791.1"/>
    </source>
</evidence>
<comment type="catalytic activity">
    <reaction evidence="5">
        <text>a quinone + NADH + 5 H(+)(in) = a quinol + NAD(+) + 4 H(+)(out)</text>
        <dbReference type="Rhea" id="RHEA:57888"/>
        <dbReference type="ChEBI" id="CHEBI:15378"/>
        <dbReference type="ChEBI" id="CHEBI:24646"/>
        <dbReference type="ChEBI" id="CHEBI:57540"/>
        <dbReference type="ChEBI" id="CHEBI:57945"/>
        <dbReference type="ChEBI" id="CHEBI:132124"/>
    </reaction>
</comment>
<keyword evidence="5" id="KW-1278">Translocase</keyword>
<evidence type="ECO:0000256" key="4">
    <source>
        <dbReference type="ARBA" id="ARBA00023136"/>
    </source>
</evidence>
<dbReference type="HAMAP" id="MF_00445">
    <property type="entry name" value="NDH1_NuoN_1"/>
    <property type="match status" value="1"/>
</dbReference>
<feature type="transmembrane region" description="Helical" evidence="5">
    <location>
        <begin position="214"/>
        <end position="234"/>
    </location>
</feature>
<dbReference type="RefSeq" id="WP_209812771.1">
    <property type="nucleotide sequence ID" value="NZ_JAGGKT010000028.1"/>
</dbReference>
<keyword evidence="5" id="KW-0813">Transport</keyword>
<dbReference type="Proteomes" id="UP001519343">
    <property type="component" value="Unassembled WGS sequence"/>
</dbReference>
<keyword evidence="5" id="KW-1003">Cell membrane</keyword>
<comment type="subcellular location">
    <subcellularLocation>
        <location evidence="1 5">Cell membrane</location>
        <topology evidence="1 5">Multi-pass membrane protein</topology>
    </subcellularLocation>
    <subcellularLocation>
        <location evidence="6">Membrane</location>
        <topology evidence="6">Multi-pass membrane protein</topology>
    </subcellularLocation>
</comment>
<comment type="function">
    <text evidence="5">NDH-1 shuttles electrons from NADH, via FMN and iron-sulfur (Fe-S) centers, to quinones in the respiratory chain. The immediate electron acceptor for the enzyme in this species is believed to be a menaquinone. Couples the redox reaction to proton translocation (for every two electrons transferred, four hydrogen ions are translocated across the cytoplasmic membrane), and thus conserves the redox energy in a proton gradient.</text>
</comment>
<comment type="subunit">
    <text evidence="5">NDH-1 is composed of 14 different subunits. Subunits NuoA, H, J, K, L, M, N constitute the membrane sector of the complex.</text>
</comment>
<dbReference type="InterPro" id="IPR001750">
    <property type="entry name" value="ND/Mrp_TM"/>
</dbReference>
<dbReference type="NCBIfam" id="TIGR01770">
    <property type="entry name" value="NDH_I_N"/>
    <property type="match status" value="1"/>
</dbReference>
<comment type="caution">
    <text evidence="8">The sequence shown here is derived from an EMBL/GenBank/DDBJ whole genome shotgun (WGS) entry which is preliminary data.</text>
</comment>
<organism evidence="8 9">
    <name type="scientific">Ammoniphilus resinae</name>
    <dbReference type="NCBI Taxonomy" id="861532"/>
    <lineage>
        <taxon>Bacteria</taxon>
        <taxon>Bacillati</taxon>
        <taxon>Bacillota</taxon>
        <taxon>Bacilli</taxon>
        <taxon>Bacillales</taxon>
        <taxon>Paenibacillaceae</taxon>
        <taxon>Aneurinibacillus group</taxon>
        <taxon>Ammoniphilus</taxon>
    </lineage>
</organism>
<comment type="similarity">
    <text evidence="5">Belongs to the complex I subunit 2 family.</text>
</comment>
<sequence>MESRWGPLAQYDWSVMAPEFTILIVATLISVIDLLMPNHSNRRPLAWLGIVGSLLAGWFVLQNTGHGVVEILNGSYRVDAFGNVFKLIFLAGTIFTLLMSINYLNRGGVKEEEKVVDHGEFYYLTLTALLGSMIMSSSADAITLFVGLELLSISSYILVGTRKKHLLSNESAFKYVVSGSIASATVLYGISFLYGLTGTTNLFEMADRLGQAYMAGNALLIYIAFFLTFVGLSFKISSVPYHMWAPDVYQGAPTPITAFLSVVSKAAGFALIIRFFITAFRSVVDYNAANGPHSVLISELLLVVGILAAISMIVGNTLALRQTNIKRMMAYSSIAQAGYILVPFATLTSLIFEQTVFYLIAYLLMNMGAFAIIMIVTGDRETEDIRSFAGLYHRAPFLAIAMTFFLLSLAGIPISAGFFGKFYIFMSSLVMGNYWLAGIMIATSVVSYYYYFGIIRQMYMRPGETEAPLRVPAGIAVIVLIAFIGTVGVGIVPDSVLNFIHANFPLMDLIEAAGQ</sequence>
<feature type="domain" description="NADH:quinone oxidoreductase/Mrp antiporter transmembrane" evidence="7">
    <location>
        <begin position="138"/>
        <end position="445"/>
    </location>
</feature>
<evidence type="ECO:0000256" key="3">
    <source>
        <dbReference type="ARBA" id="ARBA00022989"/>
    </source>
</evidence>
<proteinExistence type="inferred from homology"/>
<feature type="transmembrane region" description="Helical" evidence="5">
    <location>
        <begin position="330"/>
        <end position="351"/>
    </location>
</feature>
<keyword evidence="2 5" id="KW-0812">Transmembrane</keyword>
<reference evidence="8 9" key="1">
    <citation type="submission" date="2021-03" db="EMBL/GenBank/DDBJ databases">
        <title>Genomic Encyclopedia of Type Strains, Phase IV (KMG-IV): sequencing the most valuable type-strain genomes for metagenomic binning, comparative biology and taxonomic classification.</title>
        <authorList>
            <person name="Goeker M."/>
        </authorList>
    </citation>
    <scope>NUCLEOTIDE SEQUENCE [LARGE SCALE GENOMIC DNA]</scope>
    <source>
        <strain evidence="8 9">DSM 24738</strain>
    </source>
</reference>
<protein>
    <recommendedName>
        <fullName evidence="5">NADH-quinone oxidoreductase subunit N</fullName>
        <ecNumber evidence="5">7.1.1.-</ecNumber>
    </recommendedName>
    <alternativeName>
        <fullName evidence="5">NADH dehydrogenase I subunit N</fullName>
    </alternativeName>
    <alternativeName>
        <fullName evidence="5">NDH-1 subunit N</fullName>
    </alternativeName>
</protein>
<feature type="transmembrane region" description="Helical" evidence="5">
    <location>
        <begin position="297"/>
        <end position="318"/>
    </location>
</feature>
<accession>A0ABS4GX14</accession>
<evidence type="ECO:0000313" key="9">
    <source>
        <dbReference type="Proteomes" id="UP001519343"/>
    </source>
</evidence>
<name>A0ABS4GX14_9BACL</name>
<feature type="transmembrane region" description="Helical" evidence="5">
    <location>
        <begin position="432"/>
        <end position="452"/>
    </location>
</feature>
<feature type="transmembrane region" description="Helical" evidence="5">
    <location>
        <begin position="44"/>
        <end position="61"/>
    </location>
</feature>
<feature type="transmembrane region" description="Helical" evidence="5">
    <location>
        <begin position="473"/>
        <end position="492"/>
    </location>
</feature>
<feature type="transmembrane region" description="Helical" evidence="5">
    <location>
        <begin position="81"/>
        <end position="103"/>
    </location>
</feature>
<dbReference type="PANTHER" id="PTHR22773">
    <property type="entry name" value="NADH DEHYDROGENASE"/>
    <property type="match status" value="1"/>
</dbReference>
<dbReference type="NCBIfam" id="NF004446">
    <property type="entry name" value="PRK05777.2-4"/>
    <property type="match status" value="1"/>
</dbReference>
<feature type="transmembrane region" description="Helical" evidence="5">
    <location>
        <begin position="357"/>
        <end position="376"/>
    </location>
</feature>
<feature type="transmembrane region" description="Helical" evidence="5">
    <location>
        <begin position="397"/>
        <end position="420"/>
    </location>
</feature>
<dbReference type="EMBL" id="JAGGKT010000028">
    <property type="protein sequence ID" value="MBP1934791.1"/>
    <property type="molecule type" value="Genomic_DNA"/>
</dbReference>
<evidence type="ECO:0000256" key="2">
    <source>
        <dbReference type="ARBA" id="ARBA00022692"/>
    </source>
</evidence>
<feature type="transmembrane region" description="Helical" evidence="5">
    <location>
        <begin position="20"/>
        <end position="37"/>
    </location>
</feature>
<evidence type="ECO:0000256" key="1">
    <source>
        <dbReference type="ARBA" id="ARBA00004651"/>
    </source>
</evidence>
<feature type="transmembrane region" description="Helical" evidence="5">
    <location>
        <begin position="141"/>
        <end position="160"/>
    </location>
</feature>
<gene>
    <name evidence="5" type="primary">nuoN</name>
    <name evidence="8" type="ORF">J2Z37_004811</name>
</gene>
<dbReference type="Pfam" id="PF00361">
    <property type="entry name" value="Proton_antipo_M"/>
    <property type="match status" value="1"/>
</dbReference>
<dbReference type="InterPro" id="IPR010096">
    <property type="entry name" value="NADH-Q_OxRdtase_suN/2"/>
</dbReference>
<dbReference type="EC" id="7.1.1.-" evidence="5"/>
<evidence type="ECO:0000256" key="6">
    <source>
        <dbReference type="RuleBase" id="RU000320"/>
    </source>
</evidence>
<keyword evidence="3 5" id="KW-1133">Transmembrane helix</keyword>
<keyword evidence="5" id="KW-0874">Quinone</keyword>
<feature type="transmembrane region" description="Helical" evidence="5">
    <location>
        <begin position="172"/>
        <end position="194"/>
    </location>
</feature>
<keyword evidence="4 5" id="KW-0472">Membrane</keyword>
<feature type="transmembrane region" description="Helical" evidence="5">
    <location>
        <begin position="255"/>
        <end position="277"/>
    </location>
</feature>
<feature type="transmembrane region" description="Helical" evidence="5">
    <location>
        <begin position="115"/>
        <end position="135"/>
    </location>
</feature>
<evidence type="ECO:0000256" key="5">
    <source>
        <dbReference type="HAMAP-Rule" id="MF_00445"/>
    </source>
</evidence>
<keyword evidence="5" id="KW-0520">NAD</keyword>
<evidence type="ECO:0000259" key="7">
    <source>
        <dbReference type="Pfam" id="PF00361"/>
    </source>
</evidence>
<keyword evidence="9" id="KW-1185">Reference proteome</keyword>